<dbReference type="InterPro" id="IPR001368">
    <property type="entry name" value="TNFR/NGFR_Cys_rich_reg"/>
</dbReference>
<evidence type="ECO:0000256" key="12">
    <source>
        <dbReference type="ARBA" id="ARBA00031089"/>
    </source>
</evidence>
<evidence type="ECO:0000256" key="15">
    <source>
        <dbReference type="PROSITE-ProRule" id="PRU00206"/>
    </source>
</evidence>
<evidence type="ECO:0000313" key="20">
    <source>
        <dbReference type="Proteomes" id="UP000186698"/>
    </source>
</evidence>
<reference evidence="21" key="1">
    <citation type="submission" date="2025-08" db="UniProtKB">
        <authorList>
            <consortium name="RefSeq"/>
        </authorList>
    </citation>
    <scope>IDENTIFICATION</scope>
    <source>
        <strain evidence="21">J_2021</strain>
        <tissue evidence="21">Erythrocytes</tissue>
    </source>
</reference>
<dbReference type="SMART" id="SM00208">
    <property type="entry name" value="TNFR"/>
    <property type="match status" value="4"/>
</dbReference>
<dbReference type="InterPro" id="IPR052135">
    <property type="entry name" value="TNFRSF5"/>
</dbReference>
<dbReference type="STRING" id="8355.A0A1L8ETV2"/>
<dbReference type="OMA" id="WTKERHC"/>
<feature type="region of interest" description="Disordered" evidence="16">
    <location>
        <begin position="258"/>
        <end position="280"/>
    </location>
</feature>
<dbReference type="RefSeq" id="XP_018090657.1">
    <property type="nucleotide sequence ID" value="XM_018235168.2"/>
</dbReference>
<sequence length="280" mass="31265">MTFLQLYLLLFLSCIQKGTVLACQDTEYVKDGKCCSLCPPGKRMSQECDADSGTVCEFCRTGEFQDKWNKETTCHQHAYCDTNAGKEQVTKGTNERDTECQCQYGRHCSDPTCEICIQSKHCSPGYGVTHIATSISDTQCSACAEGSFSNTTSFEDPCIGWKICGNEEEELFPGNSTSDKVCRMKSHRNHIMIIVICLIFVALITAVCCYCVIKKCGIFQRKKEEQQVPQMNGHKLVPIESNDPEAGSMEYRYSLSDTTAQGHPVAQEEGKDSHMSQEER</sequence>
<feature type="transmembrane region" description="Helical" evidence="17">
    <location>
        <begin position="191"/>
        <end position="213"/>
    </location>
</feature>
<dbReference type="GO" id="GO:0051094">
    <property type="term" value="P:positive regulation of developmental process"/>
    <property type="evidence" value="ECO:0007669"/>
    <property type="project" value="UniProtKB-ARBA"/>
</dbReference>
<dbReference type="AlphaFoldDB" id="A0A1L8ETV2"/>
<accession>A0A1L8ETV2</accession>
<feature type="disulfide bond" evidence="15">
    <location>
        <begin position="35"/>
        <end position="48"/>
    </location>
</feature>
<feature type="chain" id="PRO_5043523101" description="Tumor necrosis factor receptor superfamily member 5" evidence="18">
    <location>
        <begin position="23"/>
        <end position="280"/>
    </location>
</feature>
<feature type="signal peptide" evidence="18">
    <location>
        <begin position="1"/>
        <end position="22"/>
    </location>
</feature>
<evidence type="ECO:0000256" key="18">
    <source>
        <dbReference type="SAM" id="SignalP"/>
    </source>
</evidence>
<dbReference type="PaxDb" id="8355-A0A1L8ETV2"/>
<evidence type="ECO:0000256" key="14">
    <source>
        <dbReference type="ARBA" id="ARBA00045871"/>
    </source>
</evidence>
<dbReference type="Bgee" id="108701036">
    <property type="expression patterns" value="Expressed in spleen and 14 other cell types or tissues"/>
</dbReference>
<evidence type="ECO:0000313" key="22">
    <source>
        <dbReference type="Xenbase" id="XB-GENE-6487574"/>
    </source>
</evidence>
<evidence type="ECO:0000256" key="10">
    <source>
        <dbReference type="ARBA" id="ARBA00023170"/>
    </source>
</evidence>
<evidence type="ECO:0000313" key="21">
    <source>
        <dbReference type="RefSeq" id="XP_018090657.1"/>
    </source>
</evidence>
<organism evidence="20 21">
    <name type="scientific">Xenopus laevis</name>
    <name type="common">African clawed frog</name>
    <dbReference type="NCBI Taxonomy" id="8355"/>
    <lineage>
        <taxon>Eukaryota</taxon>
        <taxon>Metazoa</taxon>
        <taxon>Chordata</taxon>
        <taxon>Craniata</taxon>
        <taxon>Vertebrata</taxon>
        <taxon>Euteleostomi</taxon>
        <taxon>Amphibia</taxon>
        <taxon>Batrachia</taxon>
        <taxon>Anura</taxon>
        <taxon>Pipoidea</taxon>
        <taxon>Pipidae</taxon>
        <taxon>Xenopodinae</taxon>
        <taxon>Xenopus</taxon>
        <taxon>Xenopus</taxon>
    </lineage>
</organism>
<keyword evidence="4 18" id="KW-0732">Signal</keyword>
<dbReference type="KEGG" id="xla:108701036"/>
<dbReference type="PRINTS" id="PR01680">
    <property type="entry name" value="TNFACTORR6"/>
</dbReference>
<keyword evidence="9 15" id="KW-1015">Disulfide bond</keyword>
<proteinExistence type="predicted"/>
<dbReference type="GO" id="GO:0045935">
    <property type="term" value="P:positive regulation of nucleobase-containing compound metabolic process"/>
    <property type="evidence" value="ECO:0007669"/>
    <property type="project" value="UniProtKB-ARBA"/>
</dbReference>
<keyword evidence="7 17" id="KW-1133">Transmembrane helix</keyword>
<dbReference type="GO" id="GO:0051240">
    <property type="term" value="P:positive regulation of multicellular organismal process"/>
    <property type="evidence" value="ECO:0007669"/>
    <property type="project" value="UniProtKB-ARBA"/>
</dbReference>
<dbReference type="FunFam" id="2.10.50.10:FF:000041">
    <property type="entry name" value="Tumor necrosis factor receptor superfamily member 5"/>
    <property type="match status" value="1"/>
</dbReference>
<dbReference type="GO" id="GO:0006874">
    <property type="term" value="P:intracellular calcium ion homeostasis"/>
    <property type="evidence" value="ECO:0007669"/>
    <property type="project" value="UniProtKB-ARBA"/>
</dbReference>
<dbReference type="Proteomes" id="UP000186698">
    <property type="component" value="Chromosome 9_10L"/>
</dbReference>
<evidence type="ECO:0000256" key="3">
    <source>
        <dbReference type="ARBA" id="ARBA00022692"/>
    </source>
</evidence>
<evidence type="ECO:0000256" key="7">
    <source>
        <dbReference type="ARBA" id="ARBA00022989"/>
    </source>
</evidence>
<feature type="domain" description="TNFR-Cys" evidence="19">
    <location>
        <begin position="22"/>
        <end position="56"/>
    </location>
</feature>
<keyword evidence="6" id="KW-0391">Immunity</keyword>
<dbReference type="SUPFAM" id="SSF57586">
    <property type="entry name" value="TNF receptor-like"/>
    <property type="match status" value="2"/>
</dbReference>
<dbReference type="GO" id="GO:0006915">
    <property type="term" value="P:apoptotic process"/>
    <property type="evidence" value="ECO:0007669"/>
    <property type="project" value="InterPro"/>
</dbReference>
<evidence type="ECO:0000256" key="8">
    <source>
        <dbReference type="ARBA" id="ARBA00023136"/>
    </source>
</evidence>
<dbReference type="PANTHER" id="PTHR46875:SF1">
    <property type="entry name" value="TUMOR NECROSIS FACTOR RECEPTOR SUPERFAMILY MEMBER 5"/>
    <property type="match status" value="1"/>
</dbReference>
<dbReference type="PANTHER" id="PTHR46875">
    <property type="entry name" value="TUMOR NECROSIS FACTOR RECEPTOR SUPERFAMILY MEMBER 5"/>
    <property type="match status" value="1"/>
</dbReference>
<dbReference type="InterPro" id="IPR008063">
    <property type="entry name" value="Fas_rcpt"/>
</dbReference>
<dbReference type="GO" id="GO:0010557">
    <property type="term" value="P:positive regulation of macromolecule biosynthetic process"/>
    <property type="evidence" value="ECO:0007669"/>
    <property type="project" value="UniProtKB-ARBA"/>
</dbReference>
<dbReference type="CTD" id="108701036"/>
<comment type="function">
    <text evidence="14">Receptor for TNFSF5/CD40LG. Transduces TRAF6- and MAP3K8-mediated signals that activate ERK in macrophages and B cells, leading to induction of immunoglobulin secretion.</text>
</comment>
<dbReference type="GO" id="GO:0023035">
    <property type="term" value="P:CD40 signaling pathway"/>
    <property type="evidence" value="ECO:0007669"/>
    <property type="project" value="UniProtKB-ARBA"/>
</dbReference>
<dbReference type="GO" id="GO:0006952">
    <property type="term" value="P:defense response"/>
    <property type="evidence" value="ECO:0007669"/>
    <property type="project" value="UniProtKB-ARBA"/>
</dbReference>
<evidence type="ECO:0000256" key="5">
    <source>
        <dbReference type="ARBA" id="ARBA00022737"/>
    </source>
</evidence>
<dbReference type="GeneID" id="108701036"/>
<dbReference type="Pfam" id="PF00020">
    <property type="entry name" value="TNFR_c6"/>
    <property type="match status" value="1"/>
</dbReference>
<dbReference type="GO" id="GO:0004888">
    <property type="term" value="F:transmembrane signaling receptor activity"/>
    <property type="evidence" value="ECO:0007669"/>
    <property type="project" value="InterPro"/>
</dbReference>
<dbReference type="GO" id="GO:0010468">
    <property type="term" value="P:regulation of gene expression"/>
    <property type="evidence" value="ECO:0007669"/>
    <property type="project" value="UniProtKB-ARBA"/>
</dbReference>
<evidence type="ECO:0000256" key="11">
    <source>
        <dbReference type="ARBA" id="ARBA00023180"/>
    </source>
</evidence>
<dbReference type="OrthoDB" id="9932129at2759"/>
<evidence type="ECO:0000256" key="13">
    <source>
        <dbReference type="ARBA" id="ARBA00032719"/>
    </source>
</evidence>
<gene>
    <name evidence="21 22" type="primary">cd40.L</name>
</gene>
<dbReference type="GO" id="GO:0035631">
    <property type="term" value="C:CD40 receptor complex"/>
    <property type="evidence" value="ECO:0000318"/>
    <property type="project" value="GO_Central"/>
</dbReference>
<evidence type="ECO:0000256" key="17">
    <source>
        <dbReference type="SAM" id="Phobius"/>
    </source>
</evidence>
<evidence type="ECO:0000256" key="2">
    <source>
        <dbReference type="ARBA" id="ARBA00015766"/>
    </source>
</evidence>
<dbReference type="Gene3D" id="2.10.50.10">
    <property type="entry name" value="Tumor Necrosis Factor Receptor, subunit A, domain 2"/>
    <property type="match status" value="3"/>
</dbReference>
<keyword evidence="3 17" id="KW-0812">Transmembrane</keyword>
<comment type="subcellular location">
    <subcellularLocation>
        <location evidence="1">Membrane</location>
        <topology evidence="1">Single-pass type I membrane protein</topology>
    </subcellularLocation>
</comment>
<feature type="repeat" description="TNFR-Cys" evidence="15">
    <location>
        <begin position="22"/>
        <end position="56"/>
    </location>
</feature>
<feature type="disulfide bond" evidence="15">
    <location>
        <begin position="38"/>
        <end position="56"/>
    </location>
</feature>
<evidence type="ECO:0000256" key="9">
    <source>
        <dbReference type="ARBA" id="ARBA00023157"/>
    </source>
</evidence>
<dbReference type="PROSITE" id="PS50050">
    <property type="entry name" value="TNFR_NGFR_2"/>
    <property type="match status" value="1"/>
</dbReference>
<keyword evidence="20" id="KW-1185">Reference proteome</keyword>
<dbReference type="AGR" id="Xenbase:XB-GENE-6487574"/>
<dbReference type="GO" id="GO:0009897">
    <property type="term" value="C:external side of plasma membrane"/>
    <property type="evidence" value="ECO:0000318"/>
    <property type="project" value="GO_Central"/>
</dbReference>
<evidence type="ECO:0000256" key="1">
    <source>
        <dbReference type="ARBA" id="ARBA00004479"/>
    </source>
</evidence>
<evidence type="ECO:0000256" key="6">
    <source>
        <dbReference type="ARBA" id="ARBA00022859"/>
    </source>
</evidence>
<dbReference type="Xenbase" id="XB-GENE-6487574">
    <property type="gene designation" value="cd40.L"/>
</dbReference>
<name>A0A1L8ETV2_XENLA</name>
<feature type="compositionally biased region" description="Basic and acidic residues" evidence="16">
    <location>
        <begin position="266"/>
        <end position="280"/>
    </location>
</feature>
<evidence type="ECO:0000259" key="19">
    <source>
        <dbReference type="PROSITE" id="PS50050"/>
    </source>
</evidence>
<dbReference type="GO" id="GO:0006955">
    <property type="term" value="P:immune response"/>
    <property type="evidence" value="ECO:0007669"/>
    <property type="project" value="InterPro"/>
</dbReference>
<comment type="caution">
    <text evidence="15">Lacks conserved residue(s) required for the propagation of feature annotation.</text>
</comment>
<dbReference type="GO" id="GO:0002768">
    <property type="term" value="P:immune response-regulating cell surface receptor signaling pathway"/>
    <property type="evidence" value="ECO:0000318"/>
    <property type="project" value="GO_Central"/>
</dbReference>
<keyword evidence="11" id="KW-0325">Glycoprotein</keyword>
<evidence type="ECO:0000256" key="4">
    <source>
        <dbReference type="ARBA" id="ARBA00022729"/>
    </source>
</evidence>
<evidence type="ECO:0000256" key="16">
    <source>
        <dbReference type="SAM" id="MobiDB-lite"/>
    </source>
</evidence>
<keyword evidence="10 21" id="KW-0675">Receptor</keyword>
<keyword evidence="8 17" id="KW-0472">Membrane</keyword>
<protein>
    <recommendedName>
        <fullName evidence="2">Tumor necrosis factor receptor superfamily member 5</fullName>
    </recommendedName>
    <alternativeName>
        <fullName evidence="12">B-cell surface antigen CD40</fullName>
    </alternativeName>
    <alternativeName>
        <fullName evidence="13">CD40L receptor</fullName>
    </alternativeName>
</protein>
<keyword evidence="5" id="KW-0677">Repeat</keyword>